<dbReference type="AlphaFoldDB" id="A0A023B8Q0"/>
<evidence type="ECO:0000256" key="1">
    <source>
        <dbReference type="SAM" id="Phobius"/>
    </source>
</evidence>
<reference evidence="2" key="1">
    <citation type="submission" date="2013-12" db="EMBL/GenBank/DDBJ databases">
        <authorList>
            <person name="Omoto C.K."/>
            <person name="Sibley D."/>
            <person name="Venepally P."/>
            <person name="Hadjithomas M."/>
            <person name="Karamycheva S."/>
            <person name="Brunk B."/>
            <person name="Roos D."/>
            <person name="Caler E."/>
            <person name="Lorenzi H."/>
        </authorList>
    </citation>
    <scope>NUCLEOTIDE SEQUENCE</scope>
</reference>
<dbReference type="VEuPathDB" id="CryptoDB:GNI_056420"/>
<accession>A0A023B8Q0</accession>
<proteinExistence type="predicted"/>
<keyword evidence="1" id="KW-0812">Transmembrane</keyword>
<evidence type="ECO:0000313" key="3">
    <source>
        <dbReference type="Proteomes" id="UP000019763"/>
    </source>
</evidence>
<gene>
    <name evidence="2" type="ORF">GNI_056420</name>
</gene>
<comment type="caution">
    <text evidence="2">The sequence shown here is derived from an EMBL/GenBank/DDBJ whole genome shotgun (WGS) entry which is preliminary data.</text>
</comment>
<keyword evidence="3" id="KW-1185">Reference proteome</keyword>
<keyword evidence="1" id="KW-0472">Membrane</keyword>
<evidence type="ECO:0000313" key="2">
    <source>
        <dbReference type="EMBL" id="EZG70153.1"/>
    </source>
</evidence>
<protein>
    <submittedName>
        <fullName evidence="2">Reticulon protein</fullName>
    </submittedName>
</protein>
<organism evidence="2 3">
    <name type="scientific">Gregarina niphandrodes</name>
    <name type="common">Septate eugregarine</name>
    <dbReference type="NCBI Taxonomy" id="110365"/>
    <lineage>
        <taxon>Eukaryota</taxon>
        <taxon>Sar</taxon>
        <taxon>Alveolata</taxon>
        <taxon>Apicomplexa</taxon>
        <taxon>Conoidasida</taxon>
        <taxon>Gregarinasina</taxon>
        <taxon>Eugregarinorida</taxon>
        <taxon>Gregarinidae</taxon>
        <taxon>Gregarina</taxon>
    </lineage>
</organism>
<dbReference type="Proteomes" id="UP000019763">
    <property type="component" value="Unassembled WGS sequence"/>
</dbReference>
<sequence length="212" mass="23290">MSSQTSTASSTPSSVSFGSVFGSVEKIASWQDIGYSTRYVLGLNVGCLIAFMVRLKPLSTFLFLCGFASIAGFALTRVLGWKEDVNGAAILISEAQSQKISESLQQSMNYVYKAARHVFYWADKRYSATVTAVCFVTSYLMTIFSLPVVTLLLADGYLLQKPAIELYQKHGKAILQPYLDQGLDKVQSMHKKMPSVQDIITLLASSGKNKKI</sequence>
<name>A0A023B8Q0_GRENI</name>
<dbReference type="GeneID" id="22912095"/>
<dbReference type="EMBL" id="AFNH02000427">
    <property type="protein sequence ID" value="EZG70153.1"/>
    <property type="molecule type" value="Genomic_DNA"/>
</dbReference>
<feature type="transmembrane region" description="Helical" evidence="1">
    <location>
        <begin position="126"/>
        <end position="154"/>
    </location>
</feature>
<keyword evidence="1" id="KW-1133">Transmembrane helix</keyword>
<feature type="transmembrane region" description="Helical" evidence="1">
    <location>
        <begin position="60"/>
        <end position="79"/>
    </location>
</feature>
<dbReference type="RefSeq" id="XP_011129972.1">
    <property type="nucleotide sequence ID" value="XM_011131670.1"/>
</dbReference>